<dbReference type="AlphaFoldDB" id="A0A7X4GLB7"/>
<organism evidence="1 2">
    <name type="scientific">Novosphingobium silvae</name>
    <dbReference type="NCBI Taxonomy" id="2692619"/>
    <lineage>
        <taxon>Bacteria</taxon>
        <taxon>Pseudomonadati</taxon>
        <taxon>Pseudomonadota</taxon>
        <taxon>Alphaproteobacteria</taxon>
        <taxon>Sphingomonadales</taxon>
        <taxon>Sphingomonadaceae</taxon>
        <taxon>Novosphingobium</taxon>
    </lineage>
</organism>
<accession>A0A7X4GLB7</accession>
<evidence type="ECO:0000313" key="2">
    <source>
        <dbReference type="Proteomes" id="UP000465810"/>
    </source>
</evidence>
<dbReference type="Proteomes" id="UP000465810">
    <property type="component" value="Unassembled WGS sequence"/>
</dbReference>
<reference evidence="1 2" key="1">
    <citation type="submission" date="2019-12" db="EMBL/GenBank/DDBJ databases">
        <authorList>
            <person name="Feng G."/>
            <person name="Zhu H."/>
        </authorList>
    </citation>
    <scope>NUCLEOTIDE SEQUENCE [LARGE SCALE GENOMIC DNA]</scope>
    <source>
        <strain evidence="1 2">FGD1</strain>
    </source>
</reference>
<feature type="non-terminal residue" evidence="1">
    <location>
        <position position="61"/>
    </location>
</feature>
<name>A0A7X4GLB7_9SPHN</name>
<protein>
    <submittedName>
        <fullName evidence="1">Uncharacterized protein</fullName>
    </submittedName>
</protein>
<evidence type="ECO:0000313" key="1">
    <source>
        <dbReference type="EMBL" id="MYM00322.1"/>
    </source>
</evidence>
<comment type="caution">
    <text evidence="1">The sequence shown here is derived from an EMBL/GenBank/DDBJ whole genome shotgun (WGS) entry which is preliminary data.</text>
</comment>
<keyword evidence="2" id="KW-1185">Reference proteome</keyword>
<proteinExistence type="predicted"/>
<gene>
    <name evidence="1" type="ORF">GR702_21505</name>
</gene>
<sequence length="61" mass="6962">MGDRRVIHLVDDEESIRKAALLQTLTRFPRLGSCTVKVSCDERFQRTAFYRRGHPMGGALV</sequence>
<dbReference type="EMBL" id="WVTD01000041">
    <property type="protein sequence ID" value="MYM00322.1"/>
    <property type="molecule type" value="Genomic_DNA"/>
</dbReference>